<dbReference type="Proteomes" id="UP001230051">
    <property type="component" value="Unassembled WGS sequence"/>
</dbReference>
<evidence type="ECO:0000313" key="2">
    <source>
        <dbReference type="EMBL" id="KAK1150098.1"/>
    </source>
</evidence>
<feature type="compositionally biased region" description="Low complexity" evidence="1">
    <location>
        <begin position="9"/>
        <end position="18"/>
    </location>
</feature>
<feature type="region of interest" description="Disordered" evidence="1">
    <location>
        <begin position="1"/>
        <end position="21"/>
    </location>
</feature>
<name>A0AAD8FSE3_ACIOX</name>
<protein>
    <submittedName>
        <fullName evidence="2">Uncharacterized protein</fullName>
    </submittedName>
</protein>
<dbReference type="AlphaFoldDB" id="A0AAD8FSE3"/>
<accession>A0AAD8FSE3</accession>
<evidence type="ECO:0000313" key="3">
    <source>
        <dbReference type="Proteomes" id="UP001230051"/>
    </source>
</evidence>
<evidence type="ECO:0000256" key="1">
    <source>
        <dbReference type="SAM" id="MobiDB-lite"/>
    </source>
</evidence>
<organism evidence="2 3">
    <name type="scientific">Acipenser oxyrinchus oxyrinchus</name>
    <dbReference type="NCBI Taxonomy" id="40147"/>
    <lineage>
        <taxon>Eukaryota</taxon>
        <taxon>Metazoa</taxon>
        <taxon>Chordata</taxon>
        <taxon>Craniata</taxon>
        <taxon>Vertebrata</taxon>
        <taxon>Euteleostomi</taxon>
        <taxon>Actinopterygii</taxon>
        <taxon>Chondrostei</taxon>
        <taxon>Acipenseriformes</taxon>
        <taxon>Acipenseridae</taxon>
        <taxon>Acipenser</taxon>
    </lineage>
</organism>
<gene>
    <name evidence="2" type="ORF">AOXY_G34512</name>
</gene>
<reference evidence="2" key="1">
    <citation type="submission" date="2022-02" db="EMBL/GenBank/DDBJ databases">
        <title>Atlantic sturgeon de novo genome assembly.</title>
        <authorList>
            <person name="Stock M."/>
            <person name="Klopp C."/>
            <person name="Guiguen Y."/>
            <person name="Cabau C."/>
            <person name="Parinello H."/>
            <person name="Santidrian Yebra-Pimentel E."/>
            <person name="Kuhl H."/>
            <person name="Dirks R.P."/>
            <person name="Guessner J."/>
            <person name="Wuertz S."/>
            <person name="Du K."/>
            <person name="Schartl M."/>
        </authorList>
    </citation>
    <scope>NUCLEOTIDE SEQUENCE</scope>
    <source>
        <strain evidence="2">STURGEONOMICS-FGT-2020</strain>
        <tissue evidence="2">Whole blood</tissue>
    </source>
</reference>
<proteinExistence type="predicted"/>
<sequence>MGKPGATERATPTDTTPVRVPPPPAGLGSLWLSLRLRYRVVVIQVIILRQDSHGTVSCAMGLVRVLRAMGPLQVLLWVRRGISWVVLIVWEGSRLLWDRSVLGGAGFSRDQLWILFRVAACGSDPDAKPLWVLPLVAGLVFLPEPAAAVLSILQARFLSLARFLLLRRESSRLWLV</sequence>
<dbReference type="EMBL" id="JAGXEW010000068">
    <property type="protein sequence ID" value="KAK1150098.1"/>
    <property type="molecule type" value="Genomic_DNA"/>
</dbReference>
<comment type="caution">
    <text evidence="2">The sequence shown here is derived from an EMBL/GenBank/DDBJ whole genome shotgun (WGS) entry which is preliminary data.</text>
</comment>
<keyword evidence="3" id="KW-1185">Reference proteome</keyword>